<reference evidence="1 2" key="1">
    <citation type="journal article" date="2016" name="Nat. Commun.">
        <title>Thousands of microbial genomes shed light on interconnected biogeochemical processes in an aquifer system.</title>
        <authorList>
            <person name="Anantharaman K."/>
            <person name="Brown C.T."/>
            <person name="Hug L.A."/>
            <person name="Sharon I."/>
            <person name="Castelle C.J."/>
            <person name="Probst A.J."/>
            <person name="Thomas B.C."/>
            <person name="Singh A."/>
            <person name="Wilkins M.J."/>
            <person name="Karaoz U."/>
            <person name="Brodie E.L."/>
            <person name="Williams K.H."/>
            <person name="Hubbard S.S."/>
            <person name="Banfield J.F."/>
        </authorList>
    </citation>
    <scope>NUCLEOTIDE SEQUENCE [LARGE SCALE GENOMIC DNA]</scope>
</reference>
<name>A0A1F8EW60_9BACT</name>
<protein>
    <recommendedName>
        <fullName evidence="3">Transglutaminase-like domain-containing protein</fullName>
    </recommendedName>
</protein>
<dbReference type="Proteomes" id="UP000177507">
    <property type="component" value="Unassembled WGS sequence"/>
</dbReference>
<evidence type="ECO:0000313" key="2">
    <source>
        <dbReference type="Proteomes" id="UP000177507"/>
    </source>
</evidence>
<evidence type="ECO:0000313" key="1">
    <source>
        <dbReference type="EMBL" id="OGN05107.1"/>
    </source>
</evidence>
<accession>A0A1F8EW60</accession>
<dbReference type="EMBL" id="MGJI01000013">
    <property type="protein sequence ID" value="OGN05107.1"/>
    <property type="molecule type" value="Genomic_DNA"/>
</dbReference>
<organism evidence="1 2">
    <name type="scientific">Candidatus Yanofskybacteria bacterium RIFCSPHIGHO2_01_FULL_44_17</name>
    <dbReference type="NCBI Taxonomy" id="1802668"/>
    <lineage>
        <taxon>Bacteria</taxon>
        <taxon>Candidatus Yanofskyibacteriota</taxon>
    </lineage>
</organism>
<comment type="caution">
    <text evidence="1">The sequence shown here is derived from an EMBL/GenBank/DDBJ whole genome shotgun (WGS) entry which is preliminary data.</text>
</comment>
<sequence>MENYRDKLAAELKDTPKDMRRAVLEEAKQSAEYIEAFYEHNKPKWDKRDAKREQRIKEQEPDLEFNLDDVEDLKQKLNKLAEYIYGNISAYDREGGYDPQKGHMLCGEITNKFIAYLKSRGIDSRRVSRTYEIKDPSGEYNDNFGHVYLLIDRPADRTLVDPTYMQWLSVEQRQGRPSVLVIRFKDDEDFRTQFSEVPIEHGVALPFYLGFDSEEARHFFKDNKYTVLSEERARLDD</sequence>
<proteinExistence type="predicted"/>
<evidence type="ECO:0008006" key="3">
    <source>
        <dbReference type="Google" id="ProtNLM"/>
    </source>
</evidence>
<dbReference type="AlphaFoldDB" id="A0A1F8EW60"/>
<gene>
    <name evidence="1" type="ORF">A2831_00310</name>
</gene>